<organism evidence="4 5">
    <name type="scientific">Paracidovorax citrulli</name>
    <name type="common">Acidovorax citrulli</name>
    <dbReference type="NCBI Taxonomy" id="80869"/>
    <lineage>
        <taxon>Bacteria</taxon>
        <taxon>Pseudomonadati</taxon>
        <taxon>Pseudomonadota</taxon>
        <taxon>Betaproteobacteria</taxon>
        <taxon>Burkholderiales</taxon>
        <taxon>Comamonadaceae</taxon>
        <taxon>Paracidovorax</taxon>
    </lineage>
</organism>
<keyword evidence="5" id="KW-1185">Reference proteome</keyword>
<accession>A0ABY9ASH4</accession>
<dbReference type="PROSITE" id="PS51707">
    <property type="entry name" value="CYTH"/>
    <property type="match status" value="1"/>
</dbReference>
<dbReference type="InterPro" id="IPR039013">
    <property type="entry name" value="YgiF"/>
</dbReference>
<dbReference type="Gene3D" id="1.40.20.10">
    <property type="entry name" value="CHAD domain"/>
    <property type="match status" value="1"/>
</dbReference>
<dbReference type="PANTHER" id="PTHR39569">
    <property type="entry name" value="INORGANIC TRIPHOSPHATASE"/>
    <property type="match status" value="1"/>
</dbReference>
<reference evidence="4 5" key="1">
    <citation type="submission" date="2023-06" db="EMBL/GenBank/DDBJ databases">
        <authorList>
            <person name="Ham H."/>
            <person name="Park D.S."/>
        </authorList>
    </citation>
    <scope>NUCLEOTIDE SEQUENCE [LARGE SCALE GENOMIC DNA]</scope>
    <source>
        <strain evidence="4 5">KACC 17005</strain>
    </source>
</reference>
<name>A0ABY9ASH4_PARCI</name>
<dbReference type="SMART" id="SM01118">
    <property type="entry name" value="CYTH"/>
    <property type="match status" value="1"/>
</dbReference>
<evidence type="ECO:0000259" key="3">
    <source>
        <dbReference type="PROSITE" id="PS51708"/>
    </source>
</evidence>
<dbReference type="InterPro" id="IPR007899">
    <property type="entry name" value="CHAD_dom"/>
</dbReference>
<dbReference type="CDD" id="cd07756">
    <property type="entry name" value="CYTH-like_Pase_CHAD"/>
    <property type="match status" value="1"/>
</dbReference>
<dbReference type="Proteomes" id="UP001242732">
    <property type="component" value="Chromosome"/>
</dbReference>
<sequence length="518" mass="55936">MEIEFKFLIPAHRLEGVEAALQQGPFTACRMEAHYFDTPGGDLARHGIAWRVRNEGGAWVQTVKTLGDGPLARGEHNAPVPRPADPAGIPRPDPTLHAGSTAGRQLAKVLAGTRAAPVATYGTEFERVARDIPLPGGGAMEVALDVGRVVARRGGADEVSEPLCELELELKQGSVPALVAAATQWARTHGLVLSTLSKAERGERLRAGQAAGPAAKAGPVRVPKGRLPAGQDLQRTVVAHCLEQILANASEIAHGHVGEKHIHQLRVGLRRLRTALRELDRVAPGRFDPAWQTPLRSAFRRLGSLRDGGHVMEQIGEALRQAGAPAVDTGSAPSESAQHIVADAAFQSTLIALMGFAATPGRPPQARVGEECGLDADATRRVLRKALRKLHRGLAEDATSFASLPAERRHGVRKRIKRLRYLAEFLAPALRGGGRDFLRHLEPAQEALGRLNDEQVAQAQYRQLAAKHPKAWFAVGWLAARRESLLAECERALRRLKEGPEVRKGGFRQAGDGVRIER</sequence>
<dbReference type="Pfam" id="PF05235">
    <property type="entry name" value="CHAD"/>
    <property type="match status" value="1"/>
</dbReference>
<feature type="domain" description="CYTH" evidence="2">
    <location>
        <begin position="1"/>
        <end position="209"/>
    </location>
</feature>
<dbReference type="PROSITE" id="PS51708">
    <property type="entry name" value="CHAD"/>
    <property type="match status" value="1"/>
</dbReference>
<evidence type="ECO:0000259" key="2">
    <source>
        <dbReference type="PROSITE" id="PS51707"/>
    </source>
</evidence>
<dbReference type="EMBL" id="CP127363">
    <property type="protein sequence ID" value="WIY49773.1"/>
    <property type="molecule type" value="Genomic_DNA"/>
</dbReference>
<feature type="domain" description="CHAD" evidence="3">
    <location>
        <begin position="227"/>
        <end position="508"/>
    </location>
</feature>
<dbReference type="GeneID" id="79789043"/>
<evidence type="ECO:0000313" key="5">
    <source>
        <dbReference type="Proteomes" id="UP001242732"/>
    </source>
</evidence>
<dbReference type="RefSeq" id="WP_011797057.1">
    <property type="nucleotide sequence ID" value="NZ_CP023687.1"/>
</dbReference>
<dbReference type="Gene3D" id="2.40.320.10">
    <property type="entry name" value="Hypothetical Protein Pfu-838710-001"/>
    <property type="match status" value="1"/>
</dbReference>
<dbReference type="InterPro" id="IPR033469">
    <property type="entry name" value="CYTH-like_dom_sf"/>
</dbReference>
<feature type="compositionally biased region" description="Pro residues" evidence="1">
    <location>
        <begin position="80"/>
        <end position="93"/>
    </location>
</feature>
<dbReference type="InterPro" id="IPR038186">
    <property type="entry name" value="CHAD_dom_sf"/>
</dbReference>
<protein>
    <submittedName>
        <fullName evidence="4">CYTH and CHAD domain-containing protein</fullName>
    </submittedName>
</protein>
<feature type="region of interest" description="Disordered" evidence="1">
    <location>
        <begin position="68"/>
        <end position="99"/>
    </location>
</feature>
<dbReference type="InterPro" id="IPR023577">
    <property type="entry name" value="CYTH_domain"/>
</dbReference>
<dbReference type="Pfam" id="PF01928">
    <property type="entry name" value="CYTH"/>
    <property type="match status" value="1"/>
</dbReference>
<dbReference type="SUPFAM" id="SSF55154">
    <property type="entry name" value="CYTH-like phosphatases"/>
    <property type="match status" value="1"/>
</dbReference>
<proteinExistence type="predicted"/>
<evidence type="ECO:0000313" key="4">
    <source>
        <dbReference type="EMBL" id="WIY49773.1"/>
    </source>
</evidence>
<evidence type="ECO:0000256" key="1">
    <source>
        <dbReference type="SAM" id="MobiDB-lite"/>
    </source>
</evidence>
<gene>
    <name evidence="4" type="ORF">QRO08_04140</name>
</gene>
<dbReference type="PANTHER" id="PTHR39569:SF1">
    <property type="entry name" value="INORGANIC TRIPHOSPHATASE"/>
    <property type="match status" value="1"/>
</dbReference>
<dbReference type="SMART" id="SM00880">
    <property type="entry name" value="CHAD"/>
    <property type="match status" value="1"/>
</dbReference>